<sequence length="142" mass="15502">MPVNLGTLGAFVVISVGFGVLLWGVLLTLSCLREYRRKVTIEVEILDTLKLSTGLSYRFSPVNGDTRLDRSVTETDWIASTPRKFGDRKFSMGEAVSIDYDPGYPAFFYPAGEYPVIRLWPIALLASMAGAATAGFGVVALM</sequence>
<keyword evidence="1" id="KW-0812">Transmembrane</keyword>
<protein>
    <recommendedName>
        <fullName evidence="4">DUF3592 domain-containing protein</fullName>
    </recommendedName>
</protein>
<evidence type="ECO:0000313" key="2">
    <source>
        <dbReference type="EMBL" id="MDQ1028130.1"/>
    </source>
</evidence>
<feature type="transmembrane region" description="Helical" evidence="1">
    <location>
        <begin position="6"/>
        <end position="29"/>
    </location>
</feature>
<accession>A0ABU0SX56</accession>
<evidence type="ECO:0008006" key="4">
    <source>
        <dbReference type="Google" id="ProtNLM"/>
    </source>
</evidence>
<reference evidence="2 3" key="1">
    <citation type="submission" date="2023-07" db="EMBL/GenBank/DDBJ databases">
        <title>Comparative genomics of wheat-associated soil bacteria to identify genetic determinants of phenazine resistance.</title>
        <authorList>
            <person name="Mouncey N."/>
        </authorList>
    </citation>
    <scope>NUCLEOTIDE SEQUENCE [LARGE SCALE GENOMIC DNA]</scope>
    <source>
        <strain evidence="2 3">V2I4</strain>
    </source>
</reference>
<name>A0ABU0SX56_9ACTN</name>
<keyword evidence="1" id="KW-0472">Membrane</keyword>
<dbReference type="Proteomes" id="UP001230328">
    <property type="component" value="Unassembled WGS sequence"/>
</dbReference>
<dbReference type="EMBL" id="JAUSZI010000002">
    <property type="protein sequence ID" value="MDQ1028130.1"/>
    <property type="molecule type" value="Genomic_DNA"/>
</dbReference>
<evidence type="ECO:0000313" key="3">
    <source>
        <dbReference type="Proteomes" id="UP001230328"/>
    </source>
</evidence>
<feature type="transmembrane region" description="Helical" evidence="1">
    <location>
        <begin position="119"/>
        <end position="141"/>
    </location>
</feature>
<proteinExistence type="predicted"/>
<comment type="caution">
    <text evidence="2">The sequence shown here is derived from an EMBL/GenBank/DDBJ whole genome shotgun (WGS) entry which is preliminary data.</text>
</comment>
<keyword evidence="3" id="KW-1185">Reference proteome</keyword>
<organism evidence="2 3">
    <name type="scientific">Streptomyces umbrinus</name>
    <dbReference type="NCBI Taxonomy" id="67370"/>
    <lineage>
        <taxon>Bacteria</taxon>
        <taxon>Bacillati</taxon>
        <taxon>Actinomycetota</taxon>
        <taxon>Actinomycetes</taxon>
        <taxon>Kitasatosporales</taxon>
        <taxon>Streptomycetaceae</taxon>
        <taxon>Streptomyces</taxon>
        <taxon>Streptomyces phaeochromogenes group</taxon>
    </lineage>
</organism>
<evidence type="ECO:0000256" key="1">
    <source>
        <dbReference type="SAM" id="Phobius"/>
    </source>
</evidence>
<keyword evidence="1" id="KW-1133">Transmembrane helix</keyword>
<gene>
    <name evidence="2" type="ORF">QF035_005712</name>
</gene>